<dbReference type="PROSITE" id="PS00170">
    <property type="entry name" value="CSA_PPIASE_1"/>
    <property type="match status" value="1"/>
</dbReference>
<dbReference type="Gene3D" id="2.40.100.10">
    <property type="entry name" value="Cyclophilin-like"/>
    <property type="match status" value="1"/>
</dbReference>
<keyword evidence="5" id="KW-0472">Membrane</keyword>
<evidence type="ECO:0000256" key="5">
    <source>
        <dbReference type="SAM" id="Phobius"/>
    </source>
</evidence>
<feature type="chain" id="PRO_5040535620" description="Peptidyl-prolyl cis-trans isomerase" evidence="4">
    <location>
        <begin position="29"/>
        <end position="270"/>
    </location>
</feature>
<sequence>MFNLRRLVVSFALLLGVGLVLFSQTAEATKGPKITHKVFFDLEHGGRPLGRVTFGLYGKTVPETVENFRALATGEKGFGYEGSTFHRVIKQFMIQGGDFTKGDGTGGKSIYGAKFKDENFKLKHTKKGLLSMANAGPDTNGSQFFITTVITSWLDGRHVVFGEVLEGYEIVEKIENVQTAAGDKPVETVKIAKSGELEVPPEDLYGSAGWADGVAPVESDATGAVSAPEGLSSMRKIAVFGFVLMAAVFYVRLRKSASKNNFGLMEKQIA</sequence>
<evidence type="ECO:0000256" key="3">
    <source>
        <dbReference type="ARBA" id="ARBA00023235"/>
    </source>
</evidence>
<feature type="transmembrane region" description="Helical" evidence="5">
    <location>
        <begin position="237"/>
        <end position="253"/>
    </location>
</feature>
<comment type="function">
    <text evidence="4">PPIases accelerate the folding of proteins. It catalyzes the cis-trans isomerization of proline imidic peptide bonds in oligopeptides.</text>
</comment>
<reference evidence="7" key="1">
    <citation type="journal article" date="2020" name="bioRxiv">
        <title>Whole genome comparisons of ergot fungi reveals the divergence and evolution of species within the genus Claviceps are the result of varying mechanisms driving genome evolution and host range expansion.</title>
        <authorList>
            <person name="Wyka S.A."/>
            <person name="Mondo S.J."/>
            <person name="Liu M."/>
            <person name="Dettman J."/>
            <person name="Nalam V."/>
            <person name="Broders K.D."/>
        </authorList>
    </citation>
    <scope>NUCLEOTIDE SEQUENCE</scope>
    <source>
        <strain evidence="7">CCC 602</strain>
    </source>
</reference>
<comment type="catalytic activity">
    <reaction evidence="1 4">
        <text>[protein]-peptidylproline (omega=180) = [protein]-peptidylproline (omega=0)</text>
        <dbReference type="Rhea" id="RHEA:16237"/>
        <dbReference type="Rhea" id="RHEA-COMP:10747"/>
        <dbReference type="Rhea" id="RHEA-COMP:10748"/>
        <dbReference type="ChEBI" id="CHEBI:83833"/>
        <dbReference type="ChEBI" id="CHEBI:83834"/>
        <dbReference type="EC" id="5.2.1.8"/>
    </reaction>
</comment>
<dbReference type="Proteomes" id="UP000748025">
    <property type="component" value="Unassembled WGS sequence"/>
</dbReference>
<dbReference type="GO" id="GO:0000324">
    <property type="term" value="C:fungal-type vacuole"/>
    <property type="evidence" value="ECO:0007669"/>
    <property type="project" value="TreeGrafter"/>
</dbReference>
<evidence type="ECO:0000259" key="6">
    <source>
        <dbReference type="PROSITE" id="PS50072"/>
    </source>
</evidence>
<dbReference type="InterPro" id="IPR002130">
    <property type="entry name" value="Cyclophilin-type_PPIase_dom"/>
</dbReference>
<dbReference type="GO" id="GO:0005783">
    <property type="term" value="C:endoplasmic reticulum"/>
    <property type="evidence" value="ECO:0007669"/>
    <property type="project" value="TreeGrafter"/>
</dbReference>
<evidence type="ECO:0000313" key="8">
    <source>
        <dbReference type="Proteomes" id="UP000748025"/>
    </source>
</evidence>
<keyword evidence="5" id="KW-0812">Transmembrane</keyword>
<feature type="domain" description="PPIase cyclophilin-type" evidence="6">
    <location>
        <begin position="39"/>
        <end position="196"/>
    </location>
</feature>
<gene>
    <name evidence="7" type="primary">CPR2</name>
    <name evidence="7" type="ORF">E4U43_002289</name>
</gene>
<dbReference type="PROSITE" id="PS50072">
    <property type="entry name" value="CSA_PPIASE_2"/>
    <property type="match status" value="1"/>
</dbReference>
<dbReference type="PANTHER" id="PTHR11071:SF561">
    <property type="entry name" value="PEPTIDYL-PROLYL CIS-TRANS ISOMERASE D-RELATED"/>
    <property type="match status" value="1"/>
</dbReference>
<evidence type="ECO:0000256" key="4">
    <source>
        <dbReference type="RuleBase" id="RU363019"/>
    </source>
</evidence>
<proteinExistence type="inferred from homology"/>
<keyword evidence="3 4" id="KW-0413">Isomerase</keyword>
<comment type="caution">
    <text evidence="7">The sequence shown here is derived from an EMBL/GenBank/DDBJ whole genome shotgun (WGS) entry which is preliminary data.</text>
</comment>
<dbReference type="InterPro" id="IPR020892">
    <property type="entry name" value="Cyclophilin-type_PPIase_CS"/>
</dbReference>
<dbReference type="GO" id="GO:0016018">
    <property type="term" value="F:cyclosporin A binding"/>
    <property type="evidence" value="ECO:0007669"/>
    <property type="project" value="TreeGrafter"/>
</dbReference>
<dbReference type="GO" id="GO:0003755">
    <property type="term" value="F:peptidyl-prolyl cis-trans isomerase activity"/>
    <property type="evidence" value="ECO:0007669"/>
    <property type="project" value="UniProtKB-UniRule"/>
</dbReference>
<keyword evidence="2 4" id="KW-0697">Rotamase</keyword>
<dbReference type="GO" id="GO:0006457">
    <property type="term" value="P:protein folding"/>
    <property type="evidence" value="ECO:0007669"/>
    <property type="project" value="InterPro"/>
</dbReference>
<feature type="signal peptide" evidence="4">
    <location>
        <begin position="1"/>
        <end position="28"/>
    </location>
</feature>
<accession>A0A9P7SXM1</accession>
<keyword evidence="5" id="KW-1133">Transmembrane helix</keyword>
<evidence type="ECO:0000256" key="2">
    <source>
        <dbReference type="ARBA" id="ARBA00023110"/>
    </source>
</evidence>
<dbReference type="InterPro" id="IPR029000">
    <property type="entry name" value="Cyclophilin-like_dom_sf"/>
</dbReference>
<dbReference type="OrthoDB" id="193499at2759"/>
<evidence type="ECO:0000313" key="7">
    <source>
        <dbReference type="EMBL" id="KAG5999087.1"/>
    </source>
</evidence>
<dbReference type="Pfam" id="PF00160">
    <property type="entry name" value="Pro_isomerase"/>
    <property type="match status" value="1"/>
</dbReference>
<keyword evidence="8" id="KW-1185">Reference proteome</keyword>
<keyword evidence="4" id="KW-0732">Signal</keyword>
<dbReference type="AlphaFoldDB" id="A0A9P7SXM1"/>
<dbReference type="PANTHER" id="PTHR11071">
    <property type="entry name" value="PEPTIDYL-PROLYL CIS-TRANS ISOMERASE"/>
    <property type="match status" value="1"/>
</dbReference>
<dbReference type="SUPFAM" id="SSF50891">
    <property type="entry name" value="Cyclophilin-like"/>
    <property type="match status" value="1"/>
</dbReference>
<organism evidence="7 8">
    <name type="scientific">Claviceps pusilla</name>
    <dbReference type="NCBI Taxonomy" id="123648"/>
    <lineage>
        <taxon>Eukaryota</taxon>
        <taxon>Fungi</taxon>
        <taxon>Dikarya</taxon>
        <taxon>Ascomycota</taxon>
        <taxon>Pezizomycotina</taxon>
        <taxon>Sordariomycetes</taxon>
        <taxon>Hypocreomycetidae</taxon>
        <taxon>Hypocreales</taxon>
        <taxon>Clavicipitaceae</taxon>
        <taxon>Claviceps</taxon>
    </lineage>
</organism>
<evidence type="ECO:0000256" key="1">
    <source>
        <dbReference type="ARBA" id="ARBA00000971"/>
    </source>
</evidence>
<protein>
    <recommendedName>
        <fullName evidence="4">Peptidyl-prolyl cis-trans isomerase</fullName>
        <shortName evidence="4">PPIase</shortName>
        <ecNumber evidence="4">5.2.1.8</ecNumber>
    </recommendedName>
</protein>
<name>A0A9P7SXM1_9HYPO</name>
<dbReference type="PRINTS" id="PR00153">
    <property type="entry name" value="CSAPPISMRASE"/>
</dbReference>
<dbReference type="FunFam" id="2.40.100.10:FF:000001">
    <property type="entry name" value="Peptidyl-prolyl cis-trans isomerase"/>
    <property type="match status" value="1"/>
</dbReference>
<dbReference type="EMBL" id="SRPW01001792">
    <property type="protein sequence ID" value="KAG5999087.1"/>
    <property type="molecule type" value="Genomic_DNA"/>
</dbReference>
<comment type="similarity">
    <text evidence="4">Belongs to the cyclophilin-type PPIase family.</text>
</comment>
<dbReference type="EC" id="5.2.1.8" evidence="4"/>